<keyword evidence="1" id="KW-0472">Membrane</keyword>
<dbReference type="Proteomes" id="UP001597079">
    <property type="component" value="Unassembled WGS sequence"/>
</dbReference>
<dbReference type="RefSeq" id="WP_377945122.1">
    <property type="nucleotide sequence ID" value="NZ_JBHUCX010000089.1"/>
</dbReference>
<evidence type="ECO:0000256" key="1">
    <source>
        <dbReference type="SAM" id="Phobius"/>
    </source>
</evidence>
<gene>
    <name evidence="2" type="ORF">ACFSB2_21265</name>
</gene>
<evidence type="ECO:0000313" key="3">
    <source>
        <dbReference type="Proteomes" id="UP001597079"/>
    </source>
</evidence>
<reference evidence="3" key="1">
    <citation type="journal article" date="2019" name="Int. J. Syst. Evol. Microbiol.">
        <title>The Global Catalogue of Microorganisms (GCM) 10K type strain sequencing project: providing services to taxonomists for standard genome sequencing and annotation.</title>
        <authorList>
            <consortium name="The Broad Institute Genomics Platform"/>
            <consortium name="The Broad Institute Genome Sequencing Center for Infectious Disease"/>
            <person name="Wu L."/>
            <person name="Ma J."/>
        </authorList>
    </citation>
    <scope>NUCLEOTIDE SEQUENCE [LARGE SCALE GENOMIC DNA]</scope>
    <source>
        <strain evidence="3">CGMCC 1.12286</strain>
    </source>
</reference>
<evidence type="ECO:0000313" key="2">
    <source>
        <dbReference type="EMBL" id="MFD1677207.1"/>
    </source>
</evidence>
<comment type="caution">
    <text evidence="2">The sequence shown here is derived from an EMBL/GenBank/DDBJ whole genome shotgun (WGS) entry which is preliminary data.</text>
</comment>
<keyword evidence="1" id="KW-1133">Transmembrane helix</keyword>
<accession>A0ABW4JL98</accession>
<dbReference type="EMBL" id="JBHUCX010000089">
    <property type="protein sequence ID" value="MFD1677207.1"/>
    <property type="molecule type" value="Genomic_DNA"/>
</dbReference>
<feature type="transmembrane region" description="Helical" evidence="1">
    <location>
        <begin position="12"/>
        <end position="31"/>
    </location>
</feature>
<feature type="transmembrane region" description="Helical" evidence="1">
    <location>
        <begin position="37"/>
        <end position="60"/>
    </location>
</feature>
<proteinExistence type="predicted"/>
<name>A0ABW4JL98_9BACL</name>
<organism evidence="2 3">
    <name type="scientific">Alicyclobacillus fodiniaquatilis</name>
    <dbReference type="NCBI Taxonomy" id="1661150"/>
    <lineage>
        <taxon>Bacteria</taxon>
        <taxon>Bacillati</taxon>
        <taxon>Bacillota</taxon>
        <taxon>Bacilli</taxon>
        <taxon>Bacillales</taxon>
        <taxon>Alicyclobacillaceae</taxon>
        <taxon>Alicyclobacillus</taxon>
    </lineage>
</organism>
<sequence>MIEKSDIIARTTFHIAITFIVLCLLALPFSTMSSGSLVVLVYSLIINGGLVAFILVRGAIRRRIAMREE</sequence>
<keyword evidence="3" id="KW-1185">Reference proteome</keyword>
<keyword evidence="1" id="KW-0812">Transmembrane</keyword>
<protein>
    <submittedName>
        <fullName evidence="2">Uncharacterized protein</fullName>
    </submittedName>
</protein>